<proteinExistence type="predicted"/>
<name>A0A3N4K1X0_9PEZI</name>
<keyword evidence="2" id="KW-1185">Reference proteome</keyword>
<accession>A0A3N4K1X0</accession>
<reference evidence="1 2" key="1">
    <citation type="journal article" date="2018" name="Nat. Ecol. Evol.">
        <title>Pezizomycetes genomes reveal the molecular basis of ectomycorrhizal truffle lifestyle.</title>
        <authorList>
            <person name="Murat C."/>
            <person name="Payen T."/>
            <person name="Noel B."/>
            <person name="Kuo A."/>
            <person name="Morin E."/>
            <person name="Chen J."/>
            <person name="Kohler A."/>
            <person name="Krizsan K."/>
            <person name="Balestrini R."/>
            <person name="Da Silva C."/>
            <person name="Montanini B."/>
            <person name="Hainaut M."/>
            <person name="Levati E."/>
            <person name="Barry K.W."/>
            <person name="Belfiori B."/>
            <person name="Cichocki N."/>
            <person name="Clum A."/>
            <person name="Dockter R.B."/>
            <person name="Fauchery L."/>
            <person name="Guy J."/>
            <person name="Iotti M."/>
            <person name="Le Tacon F."/>
            <person name="Lindquist E.A."/>
            <person name="Lipzen A."/>
            <person name="Malagnac F."/>
            <person name="Mello A."/>
            <person name="Molinier V."/>
            <person name="Miyauchi S."/>
            <person name="Poulain J."/>
            <person name="Riccioni C."/>
            <person name="Rubini A."/>
            <person name="Sitrit Y."/>
            <person name="Splivallo R."/>
            <person name="Traeger S."/>
            <person name="Wang M."/>
            <person name="Zifcakova L."/>
            <person name="Wipf D."/>
            <person name="Zambonelli A."/>
            <person name="Paolocci F."/>
            <person name="Nowrousian M."/>
            <person name="Ottonello S."/>
            <person name="Baldrian P."/>
            <person name="Spatafora J.W."/>
            <person name="Henrissat B."/>
            <person name="Nagy L.G."/>
            <person name="Aury J.M."/>
            <person name="Wincker P."/>
            <person name="Grigoriev I.V."/>
            <person name="Bonfante P."/>
            <person name="Martin F.M."/>
        </authorList>
    </citation>
    <scope>NUCLEOTIDE SEQUENCE [LARGE SCALE GENOMIC DNA]</scope>
    <source>
        <strain evidence="1 2">120613-1</strain>
    </source>
</reference>
<dbReference type="Proteomes" id="UP000276215">
    <property type="component" value="Unassembled WGS sequence"/>
</dbReference>
<dbReference type="EMBL" id="ML120363">
    <property type="protein sequence ID" value="RPB03359.1"/>
    <property type="molecule type" value="Genomic_DNA"/>
</dbReference>
<evidence type="ECO:0000313" key="2">
    <source>
        <dbReference type="Proteomes" id="UP000276215"/>
    </source>
</evidence>
<protein>
    <submittedName>
        <fullName evidence="1">Uncharacterized protein</fullName>
    </submittedName>
</protein>
<gene>
    <name evidence="1" type="ORF">L873DRAFT_1841328</name>
</gene>
<organism evidence="1 2">
    <name type="scientific">Choiromyces venosus 120613-1</name>
    <dbReference type="NCBI Taxonomy" id="1336337"/>
    <lineage>
        <taxon>Eukaryota</taxon>
        <taxon>Fungi</taxon>
        <taxon>Dikarya</taxon>
        <taxon>Ascomycota</taxon>
        <taxon>Pezizomycotina</taxon>
        <taxon>Pezizomycetes</taxon>
        <taxon>Pezizales</taxon>
        <taxon>Tuberaceae</taxon>
        <taxon>Choiromyces</taxon>
    </lineage>
</organism>
<sequence>MVLNYSRNNQKLLDENEEFDTLNPSDKTLQVSDTISIVEYGINAGILNCSTDQLDKINYDRLETAIHYTGELAHFLQALEATTLPFGTYYGNRNNITPVNQLVSSMQDLSSTLLRPDCVNSELLRKDEKGVYGGSTFIDLEVECWYNWISSEEDDIGEEEQEDTTCVLTKWTTQNVNTAYEQLLR</sequence>
<dbReference type="AlphaFoldDB" id="A0A3N4K1X0"/>
<evidence type="ECO:0000313" key="1">
    <source>
        <dbReference type="EMBL" id="RPB03359.1"/>
    </source>
</evidence>